<dbReference type="InterPro" id="IPR040088">
    <property type="entry name" value="MJ0103-like"/>
</dbReference>
<dbReference type="InterPro" id="IPR013785">
    <property type="entry name" value="Aldolase_TIM"/>
</dbReference>
<dbReference type="InterPro" id="IPR058240">
    <property type="entry name" value="rSAM_sf"/>
</dbReference>
<dbReference type="AlphaFoldDB" id="A3MTC3"/>
<evidence type="ECO:0000256" key="3">
    <source>
        <dbReference type="ARBA" id="ARBA00023004"/>
    </source>
</evidence>
<dbReference type="SFLD" id="SFLDG01110">
    <property type="entry name" value="Uncharacterised_Radical_SAM_Su"/>
    <property type="match status" value="1"/>
</dbReference>
<dbReference type="GeneID" id="4909765"/>
<keyword evidence="1" id="KW-0949">S-adenosyl-L-methionine</keyword>
<protein>
    <submittedName>
        <fullName evidence="6">Radical SAM domain protein</fullName>
    </submittedName>
</protein>
<dbReference type="GO" id="GO:0046872">
    <property type="term" value="F:metal ion binding"/>
    <property type="evidence" value="ECO:0007669"/>
    <property type="project" value="UniProtKB-KW"/>
</dbReference>
<dbReference type="PROSITE" id="PS51918">
    <property type="entry name" value="RADICAL_SAM"/>
    <property type="match status" value="1"/>
</dbReference>
<evidence type="ECO:0000256" key="1">
    <source>
        <dbReference type="ARBA" id="ARBA00022691"/>
    </source>
</evidence>
<dbReference type="HOGENOM" id="CLU_048071_0_0_2"/>
<organism evidence="6 7">
    <name type="scientific">Pyrobaculum calidifontis (strain DSM 21063 / JCM 11548 / VA1)</name>
    <dbReference type="NCBI Taxonomy" id="410359"/>
    <lineage>
        <taxon>Archaea</taxon>
        <taxon>Thermoproteota</taxon>
        <taxon>Thermoprotei</taxon>
        <taxon>Thermoproteales</taxon>
        <taxon>Thermoproteaceae</taxon>
        <taxon>Pyrobaculum</taxon>
    </lineage>
</organism>
<dbReference type="GO" id="GO:0003824">
    <property type="term" value="F:catalytic activity"/>
    <property type="evidence" value="ECO:0007669"/>
    <property type="project" value="InterPro"/>
</dbReference>
<dbReference type="SMART" id="SM00729">
    <property type="entry name" value="Elp3"/>
    <property type="match status" value="1"/>
</dbReference>
<evidence type="ECO:0000259" key="5">
    <source>
        <dbReference type="PROSITE" id="PS51918"/>
    </source>
</evidence>
<accession>A3MTC3</accession>
<dbReference type="GO" id="GO:0051536">
    <property type="term" value="F:iron-sulfur cluster binding"/>
    <property type="evidence" value="ECO:0007669"/>
    <property type="project" value="UniProtKB-KW"/>
</dbReference>
<sequence>MRLVFGRHLVEIDGSFPQVGTLAFGIVDRGTNVVEVRPTTVCALSCVFCSVNAGPGSRVRWVEYVVDVGALLVALEEVVRFKGVDDVEVHIDGMGDPGNYPALAELVAGAKAIRGVALVSMQTRLFMLGEEGLRALASAGLDRLNVSIDALDPELAKRLAGAPWYNVERVVELVKKALDLGINVVVSPVWIPGLNDGEMAKIARWAAEAGLGRGLTPVLIQKYVPHKRGRKVKVRPMGWGEFWRRLRELERETGVPLVPRPGEFNIHRAPELPKPYKVGEVVSVEVVERGIFKGEVLAVPVAKRGTAVWDRTLTVAVGRGAEELLGARVKVRILENEHNIYIAAPVGRRLPPQAHYSGE</sequence>
<proteinExistence type="predicted"/>
<dbReference type="SFLD" id="SFLDG01067">
    <property type="entry name" value="SPASM/twitch_domain_containing"/>
    <property type="match status" value="1"/>
</dbReference>
<dbReference type="Pfam" id="PF04055">
    <property type="entry name" value="Radical_SAM"/>
    <property type="match status" value="1"/>
</dbReference>
<dbReference type="Proteomes" id="UP000001431">
    <property type="component" value="Chromosome"/>
</dbReference>
<dbReference type="SFLD" id="SFLDS00029">
    <property type="entry name" value="Radical_SAM"/>
    <property type="match status" value="1"/>
</dbReference>
<dbReference type="InterPro" id="IPR006638">
    <property type="entry name" value="Elp3/MiaA/NifB-like_rSAM"/>
</dbReference>
<keyword evidence="3" id="KW-0408">Iron</keyword>
<dbReference type="EMBL" id="CP000561">
    <property type="protein sequence ID" value="ABO07890.1"/>
    <property type="molecule type" value="Genomic_DNA"/>
</dbReference>
<dbReference type="PANTHER" id="PTHR11228:SF35">
    <property type="entry name" value="MOLYBDENUM COFACTOR BIOSYNTHESIS PROTEIN A-RELATED"/>
    <property type="match status" value="1"/>
</dbReference>
<evidence type="ECO:0000313" key="7">
    <source>
        <dbReference type="Proteomes" id="UP000001431"/>
    </source>
</evidence>
<evidence type="ECO:0000256" key="4">
    <source>
        <dbReference type="ARBA" id="ARBA00023014"/>
    </source>
</evidence>
<gene>
    <name evidence="6" type="ordered locus">Pcal_0458</name>
</gene>
<reference evidence="6" key="1">
    <citation type="submission" date="2007-02" db="EMBL/GenBank/DDBJ databases">
        <title>Complete sequence of Pyrobaculum calidifontis JCM 11548.</title>
        <authorList>
            <consortium name="US DOE Joint Genome Institute"/>
            <person name="Copeland A."/>
            <person name="Lucas S."/>
            <person name="Lapidus A."/>
            <person name="Barry K."/>
            <person name="Glavina del Rio T."/>
            <person name="Dalin E."/>
            <person name="Tice H."/>
            <person name="Pitluck S."/>
            <person name="Chain P."/>
            <person name="Malfatti S."/>
            <person name="Shin M."/>
            <person name="Vergez L."/>
            <person name="Schmutz J."/>
            <person name="Larimer F."/>
            <person name="Land M."/>
            <person name="Hauser L."/>
            <person name="Kyrpides N."/>
            <person name="Mikhailova N."/>
            <person name="Cozen A.E."/>
            <person name="Fitz-Gibbon S.T."/>
            <person name="House C.H."/>
            <person name="Saltikov C."/>
            <person name="Lowe T.M."/>
            <person name="Richardson P."/>
        </authorList>
    </citation>
    <scope>NUCLEOTIDE SEQUENCE [LARGE SCALE GENOMIC DNA]</scope>
    <source>
        <strain evidence="6">JCM 11548</strain>
    </source>
</reference>
<dbReference type="InterPro" id="IPR050377">
    <property type="entry name" value="Radical_SAM_PqqE_MftC-like"/>
</dbReference>
<dbReference type="RefSeq" id="WP_011849148.1">
    <property type="nucleotide sequence ID" value="NC_009073.1"/>
</dbReference>
<evidence type="ECO:0000256" key="2">
    <source>
        <dbReference type="ARBA" id="ARBA00022723"/>
    </source>
</evidence>
<dbReference type="KEGG" id="pcl:Pcal_0458"/>
<dbReference type="eggNOG" id="arCOG00951">
    <property type="taxonomic scope" value="Archaea"/>
</dbReference>
<keyword evidence="2" id="KW-0479">Metal-binding</keyword>
<evidence type="ECO:0000313" key="6">
    <source>
        <dbReference type="EMBL" id="ABO07890.1"/>
    </source>
</evidence>
<dbReference type="STRING" id="410359.Pcal_0458"/>
<keyword evidence="7" id="KW-1185">Reference proteome</keyword>
<dbReference type="InterPro" id="IPR007197">
    <property type="entry name" value="rSAM"/>
</dbReference>
<feature type="domain" description="Radical SAM core" evidence="5">
    <location>
        <begin position="28"/>
        <end position="256"/>
    </location>
</feature>
<dbReference type="CDD" id="cd01335">
    <property type="entry name" value="Radical_SAM"/>
    <property type="match status" value="1"/>
</dbReference>
<dbReference type="SUPFAM" id="SSF102114">
    <property type="entry name" value="Radical SAM enzymes"/>
    <property type="match status" value="1"/>
</dbReference>
<keyword evidence="4" id="KW-0411">Iron-sulfur</keyword>
<name>A3MTC3_PYRCJ</name>
<dbReference type="PANTHER" id="PTHR11228">
    <property type="entry name" value="RADICAL SAM DOMAIN PROTEIN"/>
    <property type="match status" value="1"/>
</dbReference>
<dbReference type="Gene3D" id="3.20.20.70">
    <property type="entry name" value="Aldolase class I"/>
    <property type="match status" value="1"/>
</dbReference>